<accession>A0AAD5EFR1</accession>
<evidence type="ECO:0000313" key="1">
    <source>
        <dbReference type="EMBL" id="KAI8582878.1"/>
    </source>
</evidence>
<evidence type="ECO:0000313" key="2">
    <source>
        <dbReference type="Proteomes" id="UP001206595"/>
    </source>
</evidence>
<dbReference type="EMBL" id="MU620898">
    <property type="protein sequence ID" value="KAI8582878.1"/>
    <property type="molecule type" value="Genomic_DNA"/>
</dbReference>
<name>A0AAD5EFR1_UMBRA</name>
<protein>
    <submittedName>
        <fullName evidence="1">Uncharacterized protein</fullName>
    </submittedName>
</protein>
<dbReference type="RefSeq" id="XP_051447882.1">
    <property type="nucleotide sequence ID" value="XM_051586347.1"/>
</dbReference>
<dbReference type="AlphaFoldDB" id="A0AAD5EFR1"/>
<comment type="caution">
    <text evidence="1">The sequence shown here is derived from an EMBL/GenBank/DDBJ whole genome shotgun (WGS) entry which is preliminary data.</text>
</comment>
<organism evidence="1 2">
    <name type="scientific">Umbelopsis ramanniana AG</name>
    <dbReference type="NCBI Taxonomy" id="1314678"/>
    <lineage>
        <taxon>Eukaryota</taxon>
        <taxon>Fungi</taxon>
        <taxon>Fungi incertae sedis</taxon>
        <taxon>Mucoromycota</taxon>
        <taxon>Mucoromycotina</taxon>
        <taxon>Umbelopsidomycetes</taxon>
        <taxon>Umbelopsidales</taxon>
        <taxon>Umbelopsidaceae</taxon>
        <taxon>Umbelopsis</taxon>
    </lineage>
</organism>
<sequence>MQLFRSQVIHYLIRISSGMANRVLVYINHAVLQTLDVILIPPIQFSFPFFFDLNYC</sequence>
<gene>
    <name evidence="1" type="ORF">K450DRAFT_225275</name>
</gene>
<reference evidence="1" key="2">
    <citation type="journal article" date="2022" name="Proc. Natl. Acad. Sci. U.S.A.">
        <title>Diploid-dominant life cycles characterize the early evolution of Fungi.</title>
        <authorList>
            <person name="Amses K.R."/>
            <person name="Simmons D.R."/>
            <person name="Longcore J.E."/>
            <person name="Mondo S.J."/>
            <person name="Seto K."/>
            <person name="Jeronimo G.H."/>
            <person name="Bonds A.E."/>
            <person name="Quandt C.A."/>
            <person name="Davis W.J."/>
            <person name="Chang Y."/>
            <person name="Federici B.A."/>
            <person name="Kuo A."/>
            <person name="LaButti K."/>
            <person name="Pangilinan J."/>
            <person name="Andreopoulos W."/>
            <person name="Tritt A."/>
            <person name="Riley R."/>
            <person name="Hundley H."/>
            <person name="Johnson J."/>
            <person name="Lipzen A."/>
            <person name="Barry K."/>
            <person name="Lang B.F."/>
            <person name="Cuomo C.A."/>
            <person name="Buchler N.E."/>
            <person name="Grigoriev I.V."/>
            <person name="Spatafora J.W."/>
            <person name="Stajich J.E."/>
            <person name="James T.Y."/>
        </authorList>
    </citation>
    <scope>NUCLEOTIDE SEQUENCE</scope>
    <source>
        <strain evidence="1">AG</strain>
    </source>
</reference>
<proteinExistence type="predicted"/>
<dbReference type="GeneID" id="75911695"/>
<keyword evidence="2" id="KW-1185">Reference proteome</keyword>
<reference evidence="1" key="1">
    <citation type="submission" date="2021-06" db="EMBL/GenBank/DDBJ databases">
        <authorList>
            <consortium name="DOE Joint Genome Institute"/>
            <person name="Mondo S.J."/>
            <person name="Amses K.R."/>
            <person name="Simmons D.R."/>
            <person name="Longcore J.E."/>
            <person name="Seto K."/>
            <person name="Alves G.H."/>
            <person name="Bonds A.E."/>
            <person name="Quandt C.A."/>
            <person name="Davis W.J."/>
            <person name="Chang Y."/>
            <person name="Letcher P.M."/>
            <person name="Powell M.J."/>
            <person name="Kuo A."/>
            <person name="Labutti K."/>
            <person name="Pangilinan J."/>
            <person name="Andreopoulos W."/>
            <person name="Tritt A."/>
            <person name="Riley R."/>
            <person name="Hundley H."/>
            <person name="Johnson J."/>
            <person name="Lipzen A."/>
            <person name="Barry K."/>
            <person name="Berbee M.L."/>
            <person name="Buchler N.E."/>
            <person name="Grigoriev I.V."/>
            <person name="Spatafora J.W."/>
            <person name="Stajich J.E."/>
            <person name="James T.Y."/>
        </authorList>
    </citation>
    <scope>NUCLEOTIDE SEQUENCE</scope>
    <source>
        <strain evidence="1">AG</strain>
    </source>
</reference>
<dbReference type="Proteomes" id="UP001206595">
    <property type="component" value="Unassembled WGS sequence"/>
</dbReference>